<keyword evidence="2" id="KW-1185">Reference proteome</keyword>
<dbReference type="AlphaFoldDB" id="A0A3S4LR89"/>
<evidence type="ECO:0000313" key="1">
    <source>
        <dbReference type="EMBL" id="VED66924.1"/>
    </source>
</evidence>
<reference evidence="1 2" key="1">
    <citation type="submission" date="2018-12" db="EMBL/GenBank/DDBJ databases">
        <authorList>
            <consortium name="Pathogen Informatics"/>
        </authorList>
    </citation>
    <scope>NUCLEOTIDE SEQUENCE [LARGE SCALE GENOMIC DNA]</scope>
    <source>
        <strain evidence="1 2">NCTC3166</strain>
    </source>
</reference>
<accession>A0A3S4LR89</accession>
<protein>
    <submittedName>
        <fullName evidence="1">Uncharacterized protein</fullName>
    </submittedName>
</protein>
<name>A0A3S4LR89_9STRE</name>
<dbReference type="KEGG" id="svf:NCTC3166_00737"/>
<sequence length="36" mass="4081">MLLKLLKKDKIGKGKKSREAILGKEPVLSKNKLDFL</sequence>
<proteinExistence type="predicted"/>
<gene>
    <name evidence="1" type="ORF">NCTC3166_00737</name>
</gene>
<dbReference type="Proteomes" id="UP000270025">
    <property type="component" value="Chromosome"/>
</dbReference>
<evidence type="ECO:0000313" key="2">
    <source>
        <dbReference type="Proteomes" id="UP000270025"/>
    </source>
</evidence>
<organism evidence="1 2">
    <name type="scientific">Streptococcus viridans</name>
    <dbReference type="NCBI Taxonomy" id="78535"/>
    <lineage>
        <taxon>Bacteria</taxon>
        <taxon>Bacillati</taxon>
        <taxon>Bacillota</taxon>
        <taxon>Bacilli</taxon>
        <taxon>Lactobacillales</taxon>
        <taxon>Streptococcaceae</taxon>
        <taxon>Streptococcus</taxon>
    </lineage>
</organism>
<dbReference type="EMBL" id="LR134266">
    <property type="protein sequence ID" value="VED66924.1"/>
    <property type="molecule type" value="Genomic_DNA"/>
</dbReference>